<evidence type="ECO:0000256" key="2">
    <source>
        <dbReference type="ARBA" id="ARBA00022801"/>
    </source>
</evidence>
<feature type="domain" description="Amidase" evidence="6">
    <location>
        <begin position="119"/>
        <end position="569"/>
    </location>
</feature>
<dbReference type="SUPFAM" id="SSF75304">
    <property type="entry name" value="Amidase signature (AS) enzymes"/>
    <property type="match status" value="1"/>
</dbReference>
<dbReference type="InterPro" id="IPR036928">
    <property type="entry name" value="AS_sf"/>
</dbReference>
<evidence type="ECO:0000256" key="4">
    <source>
        <dbReference type="PIRSR" id="PIRSR001221-2"/>
    </source>
</evidence>
<dbReference type="InterPro" id="IPR023631">
    <property type="entry name" value="Amidase_dom"/>
</dbReference>
<dbReference type="EMBL" id="CBMG010000677">
    <property type="protein sequence ID" value="CEG03374.1"/>
    <property type="molecule type" value="Genomic_DNA"/>
</dbReference>
<name>A0A096PEG1_9HYPO</name>
<dbReference type="PIRSF" id="PIRSF001221">
    <property type="entry name" value="Amidase_fungi"/>
    <property type="match status" value="1"/>
</dbReference>
<evidence type="ECO:0000256" key="3">
    <source>
        <dbReference type="PIRSR" id="PIRSR001221-1"/>
    </source>
</evidence>
<evidence type="ECO:0000256" key="5">
    <source>
        <dbReference type="SAM" id="MobiDB-lite"/>
    </source>
</evidence>
<proteinExistence type="inferred from homology"/>
<sequence length="583" mass="63550">MTQNSELSVWPPAALPSSTPGNASVAPDSLCLPVVQSQPLLRGSPEFEVKRAGLMRAFAAEIPAEYRLPLKLIRNPPTDVSKVPSTCGKLTAKEVAITEEYDAVELLQAIANQTYTSVEVIIAFSKRAIIAHQLTCCLTQWFMKQAITRATELDAYLAKHGRPIGPLHRLPVSVKDHMHIAGTFSSQGCIESIVKDQEDCRIVASLRSQGAVFYCKTNQPQSLMHLETESHWGRVLNPYNIRLSAGGSTGGEAALIAMRGSVMGIGTDIGGSIRVPSAFCGVYGFKPTSSVLSIEGLITGAPPPAILNVPISAGPICRTLRDMDLCMQSLLSCGLHKSDHNVVPMTWTGLKTPLARRLKIGIVSNDGFIDPQPPVKRAIAWAKGILEANKDLVEVKAFTIRGAEDAWSSIKKMYWPDGGRLTREAIQSGGEPVHPLTDWICQDKTLTGMMTAAEMALVRQKRDEFREAFAKSWKGQDVDVIIGPAFIGPACSHDTALHWTYTSLYNLVDYPGVVFPTPIKSKHGEVYSKAYKPLSGACQHVKELWEDGVFENAPVNLQIVAPRYCDNQLFGALQLLRKILSLA</sequence>
<reference evidence="7" key="1">
    <citation type="submission" date="2013-05" db="EMBL/GenBank/DDBJ databases">
        <title>Draft genome sequences of six wheat associated Fusarium spp. isolates.</title>
        <authorList>
            <person name="Moolhuijzen P.M."/>
            <person name="Manners J.M."/>
            <person name="Wilcox S."/>
            <person name="Bellgard M.I."/>
            <person name="Gardiner D.M."/>
        </authorList>
    </citation>
    <scope>NUCLEOTIDE SEQUENCE</scope>
    <source>
        <strain evidence="7">CS5907</strain>
        <strain evidence="7">CS5907</strain>
    </source>
</reference>
<keyword evidence="2" id="KW-0378">Hydrolase</keyword>
<feature type="active site" description="Charge relay system" evidence="3">
    <location>
        <position position="175"/>
    </location>
</feature>
<feature type="binding site" evidence="4">
    <location>
        <begin position="269"/>
        <end position="272"/>
    </location>
    <ligand>
        <name>substrate</name>
    </ligand>
</feature>
<comment type="similarity">
    <text evidence="1">Belongs to the amidase family.</text>
</comment>
<evidence type="ECO:0000256" key="1">
    <source>
        <dbReference type="ARBA" id="ARBA00009199"/>
    </source>
</evidence>
<dbReference type="Gene3D" id="3.90.1300.10">
    <property type="entry name" value="Amidase signature (AS) domain"/>
    <property type="match status" value="1"/>
</dbReference>
<accession>A0A096PEG1</accession>
<organism evidence="7">
    <name type="scientific">Fusarium acuminatum CS5907</name>
    <dbReference type="NCBI Taxonomy" id="1318461"/>
    <lineage>
        <taxon>Eukaryota</taxon>
        <taxon>Fungi</taxon>
        <taxon>Dikarya</taxon>
        <taxon>Ascomycota</taxon>
        <taxon>Pezizomycotina</taxon>
        <taxon>Sordariomycetes</taxon>
        <taxon>Hypocreomycetidae</taxon>
        <taxon>Hypocreales</taxon>
        <taxon>Nectriaceae</taxon>
        <taxon>Fusarium</taxon>
        <taxon>Fusarium tricinctum species complex</taxon>
    </lineage>
</organism>
<feature type="binding site" evidence="4">
    <location>
        <position position="223"/>
    </location>
    <ligand>
        <name>substrate</name>
    </ligand>
</feature>
<dbReference type="PANTHER" id="PTHR46072">
    <property type="entry name" value="AMIDASE-RELATED-RELATED"/>
    <property type="match status" value="1"/>
</dbReference>
<protein>
    <submittedName>
        <fullName evidence="7">WGS project CBMG000000000 data, contig CS5907-c000679</fullName>
    </submittedName>
</protein>
<comment type="caution">
    <text evidence="7">The sequence shown here is derived from an EMBL/GenBank/DDBJ whole genome shotgun (WGS) entry which is preliminary data.</text>
</comment>
<gene>
    <name evidence="7" type="ORF">BN851_0036350</name>
</gene>
<evidence type="ECO:0000259" key="6">
    <source>
        <dbReference type="Pfam" id="PF01425"/>
    </source>
</evidence>
<dbReference type="Pfam" id="PF01425">
    <property type="entry name" value="Amidase"/>
    <property type="match status" value="1"/>
</dbReference>
<feature type="binding site" evidence="4">
    <location>
        <position position="248"/>
    </location>
    <ligand>
        <name>substrate</name>
    </ligand>
</feature>
<dbReference type="GO" id="GO:0016787">
    <property type="term" value="F:hydrolase activity"/>
    <property type="evidence" value="ECO:0007669"/>
    <property type="project" value="UniProtKB-KW"/>
</dbReference>
<dbReference type="PANTHER" id="PTHR46072:SF4">
    <property type="entry name" value="AMIDASE C550.07-RELATED"/>
    <property type="match status" value="1"/>
</dbReference>
<feature type="region of interest" description="Disordered" evidence="5">
    <location>
        <begin position="1"/>
        <end position="21"/>
    </location>
</feature>
<feature type="active site" description="Acyl-ester intermediate" evidence="3">
    <location>
        <position position="272"/>
    </location>
</feature>
<dbReference type="AlphaFoldDB" id="A0A096PEG1"/>
<feature type="active site" description="Charge relay system" evidence="3">
    <location>
        <position position="248"/>
    </location>
</feature>
<evidence type="ECO:0000313" key="7">
    <source>
        <dbReference type="EMBL" id="CEG03374.1"/>
    </source>
</evidence>